<keyword evidence="2" id="KW-0175">Coiled coil</keyword>
<evidence type="ECO:0000256" key="1">
    <source>
        <dbReference type="ARBA" id="ARBA00007549"/>
    </source>
</evidence>
<dbReference type="OrthoDB" id="185175at2759"/>
<dbReference type="PANTHER" id="PTHR15904">
    <property type="entry name" value="FAM13"/>
    <property type="match status" value="1"/>
</dbReference>
<sequence length="629" mass="70756">MFDLPQPIHFSGLPLQECNHIEIPPQSKDVSLPTIQTSVHDPCSQHKENELQRDQPQTLKGRDRFHAEPLEDEHEKRRSSERFSRSLIPSRSVARRNIGRKKRGHSNVSSDTSGLSSKGKKDKPTKLSPKNVPQACVSQHVLELLNQHSLSSDEREDDCDPEAEVESLSDESRPGSSHSFLQLHPPERERSPSPSISPCTPPLDLTTLHQSVDGSEPVASRLSWDFVRPQHQADRDILLSPRNSMILTRRVYMDHNVPPSPPGDHHGSCLPGPALDIENIVKKYNKQIASIKKKLKKYEEGFEKEFGYRPSQADKMANKDIKKMYSDLNRVRKELKQIKENPLSAMASQPEPTLRIGLSSKGAVPAESSNFSNINMEDTVEEVERRLKEKRKSTGRPESLEDMTSEQQAAEKLATQKALLMLEKICGRATSKQDREIVRPLYDRYRLLKRIVARATSSKLKDSINELATIHEHEAMDFTPSTSLLAMADGVQDVNSIPPVQGFNSNSAASCGTSSTIGNASLQTQQCTEETSDSQTSSSDSLGENLHALPLSDLVLQLTQTREEKKKLRRLLREQEEQFQHQTGRRMQREDRAALAGDAAARDYSLLYTSYKQIKAKLRLLEALVAKQR</sequence>
<feature type="coiled-coil region" evidence="2">
    <location>
        <begin position="281"/>
        <end position="341"/>
    </location>
</feature>
<dbReference type="InterPro" id="IPR039102">
    <property type="entry name" value="FAM13"/>
</dbReference>
<dbReference type="Gene3D" id="1.10.10.1460">
    <property type="match status" value="1"/>
</dbReference>
<feature type="region of interest" description="Disordered" evidence="3">
    <location>
        <begin position="148"/>
        <end position="209"/>
    </location>
</feature>
<dbReference type="GeneID" id="113211366"/>
<dbReference type="KEGG" id="foc:113211366"/>
<accession>A0A9C6WVG8</accession>
<feature type="region of interest" description="Disordered" evidence="3">
    <location>
        <begin position="385"/>
        <end position="407"/>
    </location>
</feature>
<reference evidence="6" key="2">
    <citation type="submission" date="2025-08" db="UniProtKB">
        <authorList>
            <consortium name="RefSeq"/>
        </authorList>
    </citation>
    <scope>IDENTIFICATION</scope>
    <source>
        <tissue evidence="6">Whole organism</tissue>
    </source>
</reference>
<evidence type="ECO:0000256" key="3">
    <source>
        <dbReference type="SAM" id="MobiDB-lite"/>
    </source>
</evidence>
<gene>
    <name evidence="6" type="primary">LOC113211366</name>
</gene>
<dbReference type="PANTHER" id="PTHR15904:SF17">
    <property type="entry name" value="RHO-GAP DOMAIN-CONTAINING PROTEIN"/>
    <property type="match status" value="1"/>
</dbReference>
<dbReference type="Proteomes" id="UP000504606">
    <property type="component" value="Unplaced"/>
</dbReference>
<keyword evidence="5" id="KW-1185">Reference proteome</keyword>
<feature type="compositionally biased region" description="Basic and acidic residues" evidence="3">
    <location>
        <begin position="60"/>
        <end position="84"/>
    </location>
</feature>
<proteinExistence type="inferred from homology"/>
<feature type="compositionally biased region" description="Basic and acidic residues" evidence="3">
    <location>
        <begin position="43"/>
        <end position="53"/>
    </location>
</feature>
<feature type="compositionally biased region" description="Acidic residues" evidence="3">
    <location>
        <begin position="154"/>
        <end position="169"/>
    </location>
</feature>
<name>A0A9C6WVG8_FRAOC</name>
<feature type="compositionally biased region" description="Low complexity" evidence="3">
    <location>
        <begin position="523"/>
        <end position="541"/>
    </location>
</feature>
<reference evidence="6" key="1">
    <citation type="journal article" date="2018" name="Proc. Natl. Acad. Sci. U.S.A.">
        <title>Phylogenomics and the evolution of hemipteroid insects.</title>
        <authorList>
            <person name="Johnson K.P."/>
            <person name="Dietrich C.H."/>
            <person name="Friedrich F."/>
            <person name="Beutel R.G."/>
            <person name="Wipfler B."/>
            <person name="Peters R.S."/>
            <person name="Allen J.M."/>
            <person name="Petersen M."/>
            <person name="Donath A."/>
            <person name="Walden K.K."/>
            <person name="Kozlov A.M."/>
            <person name="Podsiadlowski L."/>
            <person name="Mayer C."/>
            <person name="Meusemann K."/>
            <person name="Vasilikopoulos A."/>
            <person name="Waterhouse R.M."/>
            <person name="Cameron S.L."/>
            <person name="Weirauch C."/>
            <person name="Swanson D.R."/>
            <person name="Percy D.M."/>
            <person name="Hardy N.B."/>
            <person name="Terry I."/>
            <person name="Liu S."/>
            <person name="Zhou X."/>
            <person name="Misof B."/>
            <person name="Robertson H.M."/>
            <person name="Yoshizawa K."/>
        </authorList>
    </citation>
    <scope>NUCLEOTIDE SEQUENCE</scope>
    <source>
        <tissue evidence="6">Whole organism</tissue>
    </source>
</reference>
<evidence type="ECO:0000313" key="5">
    <source>
        <dbReference type="Proteomes" id="UP000504606"/>
    </source>
</evidence>
<feature type="domain" description="FAM13A-like" evidence="4">
    <location>
        <begin position="551"/>
        <end position="628"/>
    </location>
</feature>
<evidence type="ECO:0000256" key="2">
    <source>
        <dbReference type="SAM" id="Coils"/>
    </source>
</evidence>
<evidence type="ECO:0000259" key="4">
    <source>
        <dbReference type="Pfam" id="PF26116"/>
    </source>
</evidence>
<feature type="coiled-coil region" evidence="2">
    <location>
        <begin position="551"/>
        <end position="585"/>
    </location>
</feature>
<dbReference type="RefSeq" id="XP_052120364.1">
    <property type="nucleotide sequence ID" value="XM_052264404.1"/>
</dbReference>
<feature type="region of interest" description="Disordered" evidence="3">
    <location>
        <begin position="39"/>
        <end position="132"/>
    </location>
</feature>
<dbReference type="AlphaFoldDB" id="A0A9C6WVG8"/>
<feature type="region of interest" description="Disordered" evidence="3">
    <location>
        <begin position="522"/>
        <end position="544"/>
    </location>
</feature>
<dbReference type="InterPro" id="IPR059029">
    <property type="entry name" value="FAM13A_dom"/>
</dbReference>
<feature type="compositionally biased region" description="Basic residues" evidence="3">
    <location>
        <begin position="93"/>
        <end position="105"/>
    </location>
</feature>
<comment type="similarity">
    <text evidence="1">Belongs to the FAM13 family.</text>
</comment>
<organism evidence="5 6">
    <name type="scientific">Frankliniella occidentalis</name>
    <name type="common">Western flower thrips</name>
    <name type="synonym">Euthrips occidentalis</name>
    <dbReference type="NCBI Taxonomy" id="133901"/>
    <lineage>
        <taxon>Eukaryota</taxon>
        <taxon>Metazoa</taxon>
        <taxon>Ecdysozoa</taxon>
        <taxon>Arthropoda</taxon>
        <taxon>Hexapoda</taxon>
        <taxon>Insecta</taxon>
        <taxon>Pterygota</taxon>
        <taxon>Neoptera</taxon>
        <taxon>Paraneoptera</taxon>
        <taxon>Thysanoptera</taxon>
        <taxon>Terebrantia</taxon>
        <taxon>Thripoidea</taxon>
        <taxon>Thripidae</taxon>
        <taxon>Frankliniella</taxon>
    </lineage>
</organism>
<protein>
    <submittedName>
        <fullName evidence="6">Protein FAM13A</fullName>
    </submittedName>
</protein>
<dbReference type="Pfam" id="PF26116">
    <property type="entry name" value="FAM13A"/>
    <property type="match status" value="1"/>
</dbReference>
<evidence type="ECO:0000313" key="6">
    <source>
        <dbReference type="RefSeq" id="XP_052120364.1"/>
    </source>
</evidence>
<feature type="compositionally biased region" description="Polar residues" evidence="3">
    <location>
        <begin position="106"/>
        <end position="116"/>
    </location>
</feature>